<keyword evidence="2" id="KW-1185">Reference proteome</keyword>
<gene>
    <name evidence="1" type="ORF">EVAR_62374_1</name>
</gene>
<comment type="caution">
    <text evidence="1">The sequence shown here is derived from an EMBL/GenBank/DDBJ whole genome shotgun (WGS) entry which is preliminary data.</text>
</comment>
<organism evidence="1 2">
    <name type="scientific">Eumeta variegata</name>
    <name type="common">Bagworm moth</name>
    <name type="synonym">Eumeta japonica</name>
    <dbReference type="NCBI Taxonomy" id="151549"/>
    <lineage>
        <taxon>Eukaryota</taxon>
        <taxon>Metazoa</taxon>
        <taxon>Ecdysozoa</taxon>
        <taxon>Arthropoda</taxon>
        <taxon>Hexapoda</taxon>
        <taxon>Insecta</taxon>
        <taxon>Pterygota</taxon>
        <taxon>Neoptera</taxon>
        <taxon>Endopterygota</taxon>
        <taxon>Lepidoptera</taxon>
        <taxon>Glossata</taxon>
        <taxon>Ditrysia</taxon>
        <taxon>Tineoidea</taxon>
        <taxon>Psychidae</taxon>
        <taxon>Oiketicinae</taxon>
        <taxon>Eumeta</taxon>
    </lineage>
</organism>
<proteinExistence type="predicted"/>
<reference evidence="1 2" key="1">
    <citation type="journal article" date="2019" name="Commun. Biol.">
        <title>The bagworm genome reveals a unique fibroin gene that provides high tensile strength.</title>
        <authorList>
            <person name="Kono N."/>
            <person name="Nakamura H."/>
            <person name="Ohtoshi R."/>
            <person name="Tomita M."/>
            <person name="Numata K."/>
            <person name="Arakawa K."/>
        </authorList>
    </citation>
    <scope>NUCLEOTIDE SEQUENCE [LARGE SCALE GENOMIC DNA]</scope>
</reference>
<accession>A0A4C1Z1C5</accession>
<sequence>MVIKRRARTRTHRHPALAVADKPVYPNIQLVFCGSPKIEHRVRGTCLARDYAKRSSCLMSVDTNGIVVLELGRCPYTYIDNAPPRRTRARFQGRYDLLLRDGADARTRYESTRVQRPPTI</sequence>
<dbReference type="AlphaFoldDB" id="A0A4C1Z1C5"/>
<name>A0A4C1Z1C5_EUMVA</name>
<evidence type="ECO:0000313" key="2">
    <source>
        <dbReference type="Proteomes" id="UP000299102"/>
    </source>
</evidence>
<dbReference type="EMBL" id="BGZK01001485">
    <property type="protein sequence ID" value="GBP80844.1"/>
    <property type="molecule type" value="Genomic_DNA"/>
</dbReference>
<protein>
    <submittedName>
        <fullName evidence="1">Uncharacterized protein</fullName>
    </submittedName>
</protein>
<evidence type="ECO:0000313" key="1">
    <source>
        <dbReference type="EMBL" id="GBP80844.1"/>
    </source>
</evidence>
<dbReference type="Proteomes" id="UP000299102">
    <property type="component" value="Unassembled WGS sequence"/>
</dbReference>